<comment type="caution">
    <text evidence="2">The sequence shown here is derived from an EMBL/GenBank/DDBJ whole genome shotgun (WGS) entry which is preliminary data.</text>
</comment>
<gene>
    <name evidence="2" type="ORF">PR048_011607</name>
</gene>
<proteinExistence type="predicted"/>
<organism evidence="2 3">
    <name type="scientific">Dryococelus australis</name>
    <dbReference type="NCBI Taxonomy" id="614101"/>
    <lineage>
        <taxon>Eukaryota</taxon>
        <taxon>Metazoa</taxon>
        <taxon>Ecdysozoa</taxon>
        <taxon>Arthropoda</taxon>
        <taxon>Hexapoda</taxon>
        <taxon>Insecta</taxon>
        <taxon>Pterygota</taxon>
        <taxon>Neoptera</taxon>
        <taxon>Polyneoptera</taxon>
        <taxon>Phasmatodea</taxon>
        <taxon>Verophasmatodea</taxon>
        <taxon>Anareolatae</taxon>
        <taxon>Phasmatidae</taxon>
        <taxon>Eurycanthinae</taxon>
        <taxon>Dryococelus</taxon>
    </lineage>
</organism>
<evidence type="ECO:0000256" key="1">
    <source>
        <dbReference type="SAM" id="MobiDB-lite"/>
    </source>
</evidence>
<feature type="region of interest" description="Disordered" evidence="1">
    <location>
        <begin position="1"/>
        <end position="38"/>
    </location>
</feature>
<name>A0ABQ9HM84_9NEOP</name>
<dbReference type="EMBL" id="JARBHB010000004">
    <property type="protein sequence ID" value="KAJ8885410.1"/>
    <property type="molecule type" value="Genomic_DNA"/>
</dbReference>
<evidence type="ECO:0000313" key="2">
    <source>
        <dbReference type="EMBL" id="KAJ8885410.1"/>
    </source>
</evidence>
<dbReference type="Proteomes" id="UP001159363">
    <property type="component" value="Chromosome X"/>
</dbReference>
<evidence type="ECO:0000313" key="3">
    <source>
        <dbReference type="Proteomes" id="UP001159363"/>
    </source>
</evidence>
<keyword evidence="3" id="KW-1185">Reference proteome</keyword>
<sequence>MSAYTRQKAKSKYKNRIRLERASQEQSSYTHKTPHDRVKRCRERKINTKASERVNVDVFTQNKRLCPLTQPHPIFLHSSSTQSTLRQTTYINKATYEAADVGMFSVATIQSGERYCAFDCFLSRRHNACIEEEVKFPASVFTTLVTGWACMQRSRADILIPECADLNCTGRIRAVIAKPTDWMSRVSARICRQMSAHGDELVGNVLALLQTSGITSTIFPVCFTIRPSSFPSPLFYEITSGDCCGAVPQYSQ</sequence>
<accession>A0ABQ9HM84</accession>
<feature type="compositionally biased region" description="Basic residues" evidence="1">
    <location>
        <begin position="7"/>
        <end position="16"/>
    </location>
</feature>
<protein>
    <submittedName>
        <fullName evidence="2">Uncharacterized protein</fullName>
    </submittedName>
</protein>
<reference evidence="2 3" key="1">
    <citation type="submission" date="2023-02" db="EMBL/GenBank/DDBJ databases">
        <title>LHISI_Scaffold_Assembly.</title>
        <authorList>
            <person name="Stuart O.P."/>
            <person name="Cleave R."/>
            <person name="Magrath M.J.L."/>
            <person name="Mikheyev A.S."/>
        </authorList>
    </citation>
    <scope>NUCLEOTIDE SEQUENCE [LARGE SCALE GENOMIC DNA]</scope>
    <source>
        <strain evidence="2">Daus_M_001</strain>
        <tissue evidence="2">Leg muscle</tissue>
    </source>
</reference>